<feature type="region of interest" description="Disordered" evidence="9">
    <location>
        <begin position="255"/>
        <end position="277"/>
    </location>
</feature>
<sequence>MLTTILMLATAAAALDTQNLTALFHEALANDGSLQSSVGVSGQLADLELVYLRRHPGTPPHPTKPQPSLFFNIPTKRQPPAPPLFYSFTAFRRRYRLRLRPMTHLVSPSAHLRVVGGPQLIPPTPFTPMLCHYTHVDDDITAALSACKPRTLAGYVVSRNTTLELRPLEGAAADALHHAISKRGGSKYTSQSVPHLVRRVPRSSPSRPEPSMMELEIPPPACKESIGNAIPSEMEFDQGEIFTVPPEAWHKTTLTETTTTTRPSPRPGGQLLGGGLEEQPLKGVPEGRLLPPHEVLKRSIEVEMFGQVNSQTLDGDRELQQKREMDQEARPIVFPPTHPGSVAAWDVVRRSEGSSREPKPMRGVDRQPKPIIFATTTTSPSDKIADAAGDVVRRSEGSSRKPKPMRGVDRQPKPMIIAPTPTPTSPPSDDVAMDAAGDVVRRSEGSSREPKPMRGVDRQPKPMIFATTTTTIPPSATTATQDSDASQHDQHEVKKRSQSKTIELGVFVDQAAYDLFFPYLGSSIQALFHHPTLGQKIQLVINYIELMAKQPTNLVHFGGDREKLYDSFRLYNAEKTKSSENMVDVQPWDIGILISGHNFYSTKGKNGKPSYSSMGLAAVRGVCHPDYSAVIVELGVTDTWGKPYTTAGFASVYVMAHEIGHNVGMLHDGFGNSCPKNGYIMSASRSTSGETNWSSCSREILETIKAPCLSEVMVEPTRHDHHKYKQLPGQTWDAYDQCRIFLRDKEATLYNQTLDQNVCKTVMCRSPNRIGYFKAGPALDGTFCGNSSWCIAGECAPWSLAEAPPVVKGGWGPWHHTPCTSGCLIDALGIQVSKRNCSDPKPMNTADPCLGISTRLKTCDDDKYANNKCKEFSTVVTDLQHRGAQAPHNPTRQWQACAIFCQRASGTWYSPRTDLSYLPHFDTYFPDGTPCHVEAGKQFYCQRHQCLPLGEREAKAMENPDPEWDVHVYQNAPPQPSNNTVPEQVARIFELNKNMDPLQSEPLDLYHVEDETLWEDDDYLHV</sequence>
<dbReference type="Pfam" id="PF01421">
    <property type="entry name" value="Reprolysin"/>
    <property type="match status" value="1"/>
</dbReference>
<evidence type="ECO:0000256" key="2">
    <source>
        <dbReference type="ARBA" id="ARBA00022723"/>
    </source>
</evidence>
<evidence type="ECO:0000313" key="12">
    <source>
        <dbReference type="Proteomes" id="UP000747542"/>
    </source>
</evidence>
<dbReference type="Proteomes" id="UP000747542">
    <property type="component" value="Unassembled WGS sequence"/>
</dbReference>
<dbReference type="GO" id="GO:0031012">
    <property type="term" value="C:extracellular matrix"/>
    <property type="evidence" value="ECO:0007669"/>
    <property type="project" value="TreeGrafter"/>
</dbReference>
<evidence type="ECO:0000256" key="7">
    <source>
        <dbReference type="ARBA" id="ARBA00023180"/>
    </source>
</evidence>
<protein>
    <submittedName>
        <fullName evidence="11">A disintegrin and metalloproteinase with thrombospondin motifs adt-1-like 2</fullName>
    </submittedName>
</protein>
<evidence type="ECO:0000313" key="11">
    <source>
        <dbReference type="EMBL" id="KAG7158241.1"/>
    </source>
</evidence>
<dbReference type="InterPro" id="IPR036383">
    <property type="entry name" value="TSP1_rpt_sf"/>
</dbReference>
<dbReference type="Gene3D" id="3.40.390.10">
    <property type="entry name" value="Collagenase (Catalytic Domain)"/>
    <property type="match status" value="1"/>
</dbReference>
<dbReference type="GO" id="GO:0006508">
    <property type="term" value="P:proteolysis"/>
    <property type="evidence" value="ECO:0007669"/>
    <property type="project" value="UniProtKB-KW"/>
</dbReference>
<keyword evidence="6" id="KW-1015">Disulfide bond</keyword>
<dbReference type="PANTHER" id="PTHR13723">
    <property type="entry name" value="ADAMTS A DISINTEGRIN AND METALLOPROTEASE WITH THROMBOSPONDIN MOTIFS PROTEASE"/>
    <property type="match status" value="1"/>
</dbReference>
<feature type="compositionally biased region" description="Basic and acidic residues" evidence="9">
    <location>
        <begin position="439"/>
        <end position="459"/>
    </location>
</feature>
<comment type="caution">
    <text evidence="8">Lacks conserved residue(s) required for the propagation of feature annotation.</text>
</comment>
<dbReference type="InterPro" id="IPR050439">
    <property type="entry name" value="ADAMTS_ADAMTS-like"/>
</dbReference>
<keyword evidence="2 8" id="KW-0479">Metal-binding</keyword>
<dbReference type="Pfam" id="PF17771">
    <property type="entry name" value="ADAMTS_CR_2"/>
    <property type="match status" value="1"/>
</dbReference>
<name>A0A8J5MNQ7_HOMAM</name>
<accession>A0A8J5MNQ7</accession>
<dbReference type="GO" id="GO:0004222">
    <property type="term" value="F:metalloendopeptidase activity"/>
    <property type="evidence" value="ECO:0007669"/>
    <property type="project" value="InterPro"/>
</dbReference>
<dbReference type="Gene3D" id="3.40.1620.60">
    <property type="match status" value="1"/>
</dbReference>
<feature type="compositionally biased region" description="Low complexity" evidence="9">
    <location>
        <begin position="202"/>
        <end position="214"/>
    </location>
</feature>
<dbReference type="GO" id="GO:0030198">
    <property type="term" value="P:extracellular matrix organization"/>
    <property type="evidence" value="ECO:0007669"/>
    <property type="project" value="TreeGrafter"/>
</dbReference>
<dbReference type="AlphaFoldDB" id="A0A8J5MNQ7"/>
<feature type="binding site" evidence="8">
    <location>
        <position position="657"/>
    </location>
    <ligand>
        <name>Zn(2+)</name>
        <dbReference type="ChEBI" id="CHEBI:29105"/>
        <note>catalytic</note>
    </ligand>
</feature>
<feature type="region of interest" description="Disordered" evidence="9">
    <location>
        <begin position="381"/>
        <end position="459"/>
    </location>
</feature>
<dbReference type="EMBL" id="JAHLQT010035566">
    <property type="protein sequence ID" value="KAG7158241.1"/>
    <property type="molecule type" value="Genomic_DNA"/>
</dbReference>
<evidence type="ECO:0000256" key="3">
    <source>
        <dbReference type="ARBA" id="ARBA00022801"/>
    </source>
</evidence>
<dbReference type="SUPFAM" id="SSF55486">
    <property type="entry name" value="Metalloproteases ('zincins'), catalytic domain"/>
    <property type="match status" value="1"/>
</dbReference>
<evidence type="ECO:0000256" key="1">
    <source>
        <dbReference type="ARBA" id="ARBA00022670"/>
    </source>
</evidence>
<feature type="compositionally biased region" description="Low complexity" evidence="9">
    <location>
        <begin position="427"/>
        <end position="438"/>
    </location>
</feature>
<dbReference type="InterPro" id="IPR041645">
    <property type="entry name" value="ADAMTS_CR_2"/>
</dbReference>
<feature type="compositionally biased region" description="Low complexity" evidence="9">
    <location>
        <begin position="471"/>
        <end position="480"/>
    </location>
</feature>
<keyword evidence="7" id="KW-0325">Glycoprotein</keyword>
<evidence type="ECO:0000256" key="5">
    <source>
        <dbReference type="ARBA" id="ARBA00023049"/>
    </source>
</evidence>
<keyword evidence="4 8" id="KW-0862">Zinc</keyword>
<feature type="active site" evidence="8">
    <location>
        <position position="658"/>
    </location>
</feature>
<keyword evidence="1" id="KW-0645">Protease</keyword>
<feature type="region of interest" description="Disordered" evidence="9">
    <location>
        <begin position="182"/>
        <end position="220"/>
    </location>
</feature>
<evidence type="ECO:0000256" key="9">
    <source>
        <dbReference type="SAM" id="MobiDB-lite"/>
    </source>
</evidence>
<feature type="binding site" evidence="8">
    <location>
        <position position="661"/>
    </location>
    <ligand>
        <name>Zn(2+)</name>
        <dbReference type="ChEBI" id="CHEBI:29105"/>
        <note>catalytic</note>
    </ligand>
</feature>
<evidence type="ECO:0000256" key="8">
    <source>
        <dbReference type="PROSITE-ProRule" id="PRU00276"/>
    </source>
</evidence>
<feature type="region of interest" description="Disordered" evidence="9">
    <location>
        <begin position="471"/>
        <end position="497"/>
    </location>
</feature>
<dbReference type="InterPro" id="IPR024079">
    <property type="entry name" value="MetalloPept_cat_dom_sf"/>
</dbReference>
<keyword evidence="3" id="KW-0378">Hydrolase</keyword>
<dbReference type="PANTHER" id="PTHR13723:SF294">
    <property type="entry name" value="A DISINTEGRIN AND METALLOPROTEINASE WITH THROMBOSPONDIN MOTIFS 7-LIKE PROTEIN"/>
    <property type="match status" value="1"/>
</dbReference>
<organism evidence="11 12">
    <name type="scientific">Homarus americanus</name>
    <name type="common">American lobster</name>
    <dbReference type="NCBI Taxonomy" id="6706"/>
    <lineage>
        <taxon>Eukaryota</taxon>
        <taxon>Metazoa</taxon>
        <taxon>Ecdysozoa</taxon>
        <taxon>Arthropoda</taxon>
        <taxon>Crustacea</taxon>
        <taxon>Multicrustacea</taxon>
        <taxon>Malacostraca</taxon>
        <taxon>Eumalacostraca</taxon>
        <taxon>Eucarida</taxon>
        <taxon>Decapoda</taxon>
        <taxon>Pleocyemata</taxon>
        <taxon>Astacidea</taxon>
        <taxon>Nephropoidea</taxon>
        <taxon>Nephropidae</taxon>
        <taxon>Homarus</taxon>
    </lineage>
</organism>
<proteinExistence type="predicted"/>
<evidence type="ECO:0000256" key="6">
    <source>
        <dbReference type="ARBA" id="ARBA00023157"/>
    </source>
</evidence>
<dbReference type="PROSITE" id="PS50215">
    <property type="entry name" value="ADAM_MEPRO"/>
    <property type="match status" value="1"/>
</dbReference>
<dbReference type="Gene3D" id="2.20.100.10">
    <property type="entry name" value="Thrombospondin type-1 (TSP1) repeat"/>
    <property type="match status" value="1"/>
</dbReference>
<evidence type="ECO:0000256" key="4">
    <source>
        <dbReference type="ARBA" id="ARBA00022833"/>
    </source>
</evidence>
<dbReference type="GO" id="GO:0046872">
    <property type="term" value="F:metal ion binding"/>
    <property type="evidence" value="ECO:0007669"/>
    <property type="project" value="UniProtKB-KW"/>
</dbReference>
<feature type="domain" description="Peptidase M12B" evidence="10">
    <location>
        <begin position="524"/>
        <end position="704"/>
    </location>
</feature>
<gene>
    <name evidence="11" type="primary">adt-1-L2</name>
    <name evidence="11" type="ORF">Hamer_G008878</name>
</gene>
<evidence type="ECO:0000259" key="10">
    <source>
        <dbReference type="PROSITE" id="PS50215"/>
    </source>
</evidence>
<reference evidence="11" key="1">
    <citation type="journal article" date="2021" name="Sci. Adv.">
        <title>The American lobster genome reveals insights on longevity, neural, and immune adaptations.</title>
        <authorList>
            <person name="Polinski J.M."/>
            <person name="Zimin A.V."/>
            <person name="Clark K.F."/>
            <person name="Kohn A.B."/>
            <person name="Sadowski N."/>
            <person name="Timp W."/>
            <person name="Ptitsyn A."/>
            <person name="Khanna P."/>
            <person name="Romanova D.Y."/>
            <person name="Williams P."/>
            <person name="Greenwood S.J."/>
            <person name="Moroz L.L."/>
            <person name="Walt D.R."/>
            <person name="Bodnar A.G."/>
        </authorList>
    </citation>
    <scope>NUCLEOTIDE SEQUENCE</scope>
    <source>
        <strain evidence="11">GMGI-L3</strain>
    </source>
</reference>
<keyword evidence="5" id="KW-0482">Metalloprotease</keyword>
<keyword evidence="12" id="KW-1185">Reference proteome</keyword>
<comment type="caution">
    <text evidence="11">The sequence shown here is derived from an EMBL/GenBank/DDBJ whole genome shotgun (WGS) entry which is preliminary data.</text>
</comment>
<feature type="binding site" evidence="8">
    <location>
        <position position="667"/>
    </location>
    <ligand>
        <name>Zn(2+)</name>
        <dbReference type="ChEBI" id="CHEBI:29105"/>
        <note>catalytic</note>
    </ligand>
</feature>
<dbReference type="InterPro" id="IPR001590">
    <property type="entry name" value="Peptidase_M12B"/>
</dbReference>